<evidence type="ECO:0000256" key="4">
    <source>
        <dbReference type="ARBA" id="ARBA00022729"/>
    </source>
</evidence>
<dbReference type="PANTHER" id="PTHR15258:SF1">
    <property type="entry name" value="FIBROBLAST GROWTH FACTOR-BINDING PROTEIN 2"/>
    <property type="match status" value="1"/>
</dbReference>
<keyword evidence="6" id="KW-0340">Growth factor binding</keyword>
<feature type="compositionally biased region" description="Pro residues" evidence="7">
    <location>
        <begin position="148"/>
        <end position="157"/>
    </location>
</feature>
<evidence type="ECO:0000256" key="1">
    <source>
        <dbReference type="ARBA" id="ARBA00004613"/>
    </source>
</evidence>
<feature type="region of interest" description="Disordered" evidence="7">
    <location>
        <begin position="23"/>
        <end position="44"/>
    </location>
</feature>
<dbReference type="InterPro" id="IPR010510">
    <property type="entry name" value="FGF1-bd"/>
</dbReference>
<accession>A0AAW0PH01</accession>
<dbReference type="GO" id="GO:0019838">
    <property type="term" value="F:growth factor binding"/>
    <property type="evidence" value="ECO:0007669"/>
    <property type="project" value="UniProtKB-KW"/>
</dbReference>
<evidence type="ECO:0000256" key="2">
    <source>
        <dbReference type="ARBA" id="ARBA00008326"/>
    </source>
</evidence>
<feature type="compositionally biased region" description="Low complexity" evidence="7">
    <location>
        <begin position="496"/>
        <end position="523"/>
    </location>
</feature>
<proteinExistence type="inferred from homology"/>
<evidence type="ECO:0000256" key="6">
    <source>
        <dbReference type="ARBA" id="ARBA00023183"/>
    </source>
</evidence>
<feature type="compositionally biased region" description="Pro residues" evidence="7">
    <location>
        <begin position="173"/>
        <end position="193"/>
    </location>
</feature>
<evidence type="ECO:0000256" key="5">
    <source>
        <dbReference type="ARBA" id="ARBA00023157"/>
    </source>
</evidence>
<feature type="chain" id="PRO_5043553149" description="Fibroblast growth factor binding protein 2b" evidence="8">
    <location>
        <begin position="21"/>
        <end position="559"/>
    </location>
</feature>
<evidence type="ECO:0000256" key="7">
    <source>
        <dbReference type="SAM" id="MobiDB-lite"/>
    </source>
</evidence>
<feature type="region of interest" description="Disordered" evidence="7">
    <location>
        <begin position="144"/>
        <end position="201"/>
    </location>
</feature>
<dbReference type="EMBL" id="JBBPFD010000004">
    <property type="protein sequence ID" value="KAK7929130.1"/>
    <property type="molecule type" value="Genomic_DNA"/>
</dbReference>
<gene>
    <name evidence="9" type="ORF">WMY93_005525</name>
</gene>
<dbReference type="Proteomes" id="UP001460270">
    <property type="component" value="Unassembled WGS sequence"/>
</dbReference>
<feature type="signal peptide" evidence="8">
    <location>
        <begin position="1"/>
        <end position="20"/>
    </location>
</feature>
<comment type="caution">
    <text evidence="9">The sequence shown here is derived from an EMBL/GenBank/DDBJ whole genome shotgun (WGS) entry which is preliminary data.</text>
</comment>
<evidence type="ECO:0000256" key="3">
    <source>
        <dbReference type="ARBA" id="ARBA00022525"/>
    </source>
</evidence>
<dbReference type="AlphaFoldDB" id="A0AAW0PH01"/>
<evidence type="ECO:0000313" key="9">
    <source>
        <dbReference type="EMBL" id="KAK7929130.1"/>
    </source>
</evidence>
<dbReference type="Pfam" id="PF06473">
    <property type="entry name" value="FGF-BP1"/>
    <property type="match status" value="2"/>
</dbReference>
<dbReference type="GO" id="GO:0005576">
    <property type="term" value="C:extracellular region"/>
    <property type="evidence" value="ECO:0007669"/>
    <property type="project" value="UniProtKB-SubCell"/>
</dbReference>
<keyword evidence="5" id="KW-1015">Disulfide bond</keyword>
<feature type="compositionally biased region" description="Low complexity" evidence="7">
    <location>
        <begin position="30"/>
        <end position="41"/>
    </location>
</feature>
<organism evidence="9 10">
    <name type="scientific">Mugilogobius chulae</name>
    <name type="common">yellowstripe goby</name>
    <dbReference type="NCBI Taxonomy" id="88201"/>
    <lineage>
        <taxon>Eukaryota</taxon>
        <taxon>Metazoa</taxon>
        <taxon>Chordata</taxon>
        <taxon>Craniata</taxon>
        <taxon>Vertebrata</taxon>
        <taxon>Euteleostomi</taxon>
        <taxon>Actinopterygii</taxon>
        <taxon>Neopterygii</taxon>
        <taxon>Teleostei</taxon>
        <taxon>Neoteleostei</taxon>
        <taxon>Acanthomorphata</taxon>
        <taxon>Gobiaria</taxon>
        <taxon>Gobiiformes</taxon>
        <taxon>Gobioidei</taxon>
        <taxon>Gobiidae</taxon>
        <taxon>Gobionellinae</taxon>
        <taxon>Mugilogobius</taxon>
    </lineage>
</organism>
<keyword evidence="10" id="KW-1185">Reference proteome</keyword>
<keyword evidence="4 8" id="KW-0732">Signal</keyword>
<comment type="subcellular location">
    <subcellularLocation>
        <location evidence="1">Secreted</location>
    </subcellularLocation>
</comment>
<keyword evidence="3" id="KW-0964">Secreted</keyword>
<feature type="compositionally biased region" description="Polar residues" evidence="7">
    <location>
        <begin position="366"/>
        <end position="383"/>
    </location>
</feature>
<sequence>MRTRLRLLLLLATAVCVSQAQTNNNSVNESRQPQAQPQQRSVWDEPIRFNTKTRDSCTMVVSGVGDYTRLRVSCKGQAAGQSYYCDFQGKPNLCRPYNLNPRHYFTQMMWELRKQNNACQGQKIYRPPMCKKYPDEAHMTYLSAYPKPATPKPSKPVPEPRKPVVPAVQPKPVTTPKPVKPQPQPVRPQPGKVPQPKKTTPSLLRPLLVPLSNLNPRHLAWQRSTAGGASMVSAPTSLAGSRTKFTIGSKLDSVETLCLKRSCLSLELVLWRPAHSRIAQDKMIAEVESDRPTAVRLGGGRGRVICAYESHVRYEGPHTTGPNLLHCQCYVELVRYADFTRRLPWILVSILAHLTLCSGARDKPRSQGQAQRSGNEPSRGSFSLKNDMRCTWATKDVNDGVKILVKCENPKARMFGGITDAECEYNAKPQSCPGYHSNPKAYYKQVARALKKLQERLCRDERALVKAGMCKKAPKEAHFKLDTETNVFSAQAGPDPTSFPKSSSTISTTTTTTTARVTSGTPTDCKRRPNHREVAQEYCNSSWASVCAFFFSMLQSDEC</sequence>
<name>A0AAW0PH01_9GOBI</name>
<evidence type="ECO:0000256" key="8">
    <source>
        <dbReference type="SAM" id="SignalP"/>
    </source>
</evidence>
<evidence type="ECO:0008006" key="11">
    <source>
        <dbReference type="Google" id="ProtNLM"/>
    </source>
</evidence>
<feature type="region of interest" description="Disordered" evidence="7">
    <location>
        <begin position="490"/>
        <end position="527"/>
    </location>
</feature>
<feature type="region of interest" description="Disordered" evidence="7">
    <location>
        <begin position="363"/>
        <end position="383"/>
    </location>
</feature>
<reference evidence="10" key="1">
    <citation type="submission" date="2024-04" db="EMBL/GenBank/DDBJ databases">
        <title>Salinicola lusitanus LLJ914,a marine bacterium isolated from the Okinawa Trough.</title>
        <authorList>
            <person name="Li J."/>
        </authorList>
    </citation>
    <scope>NUCLEOTIDE SEQUENCE [LARGE SCALE GENOMIC DNA]</scope>
</reference>
<dbReference type="PANTHER" id="PTHR15258">
    <property type="entry name" value="FGF BINDING PROTEIN-RELATED"/>
    <property type="match status" value="1"/>
</dbReference>
<dbReference type="GO" id="GO:0007267">
    <property type="term" value="P:cell-cell signaling"/>
    <property type="evidence" value="ECO:0007669"/>
    <property type="project" value="TreeGrafter"/>
</dbReference>
<protein>
    <recommendedName>
        <fullName evidence="11">Fibroblast growth factor binding protein 2b</fullName>
    </recommendedName>
</protein>
<evidence type="ECO:0000313" key="10">
    <source>
        <dbReference type="Proteomes" id="UP001460270"/>
    </source>
</evidence>
<comment type="similarity">
    <text evidence="2">Belongs to the fibroblast growth factor-binding protein family.</text>
</comment>